<dbReference type="EMBL" id="MHCA01000027">
    <property type="protein sequence ID" value="OGY12073.1"/>
    <property type="molecule type" value="Genomic_DNA"/>
</dbReference>
<dbReference type="PROSITE" id="PS00525">
    <property type="entry name" value="RIBOSOMAL_L6_1"/>
    <property type="match status" value="1"/>
</dbReference>
<keyword evidence="4 6" id="KW-0689">Ribosomal protein</keyword>
<proteinExistence type="inferred from homology"/>
<evidence type="ECO:0000256" key="1">
    <source>
        <dbReference type="ARBA" id="ARBA00009356"/>
    </source>
</evidence>
<dbReference type="NCBIfam" id="TIGR03654">
    <property type="entry name" value="L6_bact"/>
    <property type="match status" value="1"/>
</dbReference>
<evidence type="ECO:0000259" key="9">
    <source>
        <dbReference type="Pfam" id="PF00347"/>
    </source>
</evidence>
<dbReference type="GO" id="GO:0019843">
    <property type="term" value="F:rRNA binding"/>
    <property type="evidence" value="ECO:0007669"/>
    <property type="project" value="UniProtKB-UniRule"/>
</dbReference>
<evidence type="ECO:0000256" key="2">
    <source>
        <dbReference type="ARBA" id="ARBA00022730"/>
    </source>
</evidence>
<dbReference type="Pfam" id="PF00347">
    <property type="entry name" value="Ribosomal_L6"/>
    <property type="match status" value="2"/>
</dbReference>
<dbReference type="Proteomes" id="UP000178272">
    <property type="component" value="Unassembled WGS sequence"/>
</dbReference>
<comment type="similarity">
    <text evidence="1 6 7">Belongs to the universal ribosomal protein uL6 family.</text>
</comment>
<dbReference type="SUPFAM" id="SSF56053">
    <property type="entry name" value="Ribosomal protein L6"/>
    <property type="match status" value="2"/>
</dbReference>
<evidence type="ECO:0000313" key="10">
    <source>
        <dbReference type="EMBL" id="OGY12073.1"/>
    </source>
</evidence>
<dbReference type="Gene3D" id="3.90.930.12">
    <property type="entry name" value="Ribosomal protein L6, alpha-beta domain"/>
    <property type="match status" value="2"/>
</dbReference>
<dbReference type="FunFam" id="3.90.930.12:FF:000001">
    <property type="entry name" value="50S ribosomal protein L6"/>
    <property type="match status" value="1"/>
</dbReference>
<accession>A0A1G1V9P2</accession>
<organism evidence="10 11">
    <name type="scientific">Candidatus Blackburnbacteria bacterium RIFCSPHIGHO2_12_FULL_41_13b</name>
    <dbReference type="NCBI Taxonomy" id="1797517"/>
    <lineage>
        <taxon>Bacteria</taxon>
        <taxon>Candidatus Blackburniibacteriota</taxon>
    </lineage>
</organism>
<dbReference type="InterPro" id="IPR000702">
    <property type="entry name" value="Ribosomal_uL6-like"/>
</dbReference>
<evidence type="ECO:0000256" key="4">
    <source>
        <dbReference type="ARBA" id="ARBA00022980"/>
    </source>
</evidence>
<dbReference type="InterPro" id="IPR019906">
    <property type="entry name" value="Ribosomal_uL6_bac-type"/>
</dbReference>
<reference evidence="10 11" key="1">
    <citation type="journal article" date="2016" name="Nat. Commun.">
        <title>Thousands of microbial genomes shed light on interconnected biogeochemical processes in an aquifer system.</title>
        <authorList>
            <person name="Anantharaman K."/>
            <person name="Brown C.T."/>
            <person name="Hug L.A."/>
            <person name="Sharon I."/>
            <person name="Castelle C.J."/>
            <person name="Probst A.J."/>
            <person name="Thomas B.C."/>
            <person name="Singh A."/>
            <person name="Wilkins M.J."/>
            <person name="Karaoz U."/>
            <person name="Brodie E.L."/>
            <person name="Williams K.H."/>
            <person name="Hubbard S.S."/>
            <person name="Banfield J.F."/>
        </authorList>
    </citation>
    <scope>NUCLEOTIDE SEQUENCE [LARGE SCALE GENOMIC DNA]</scope>
</reference>
<protein>
    <recommendedName>
        <fullName evidence="6">Large ribosomal subunit protein uL6</fullName>
    </recommendedName>
</protein>
<evidence type="ECO:0000313" key="11">
    <source>
        <dbReference type="Proteomes" id="UP000178272"/>
    </source>
</evidence>
<evidence type="ECO:0000256" key="5">
    <source>
        <dbReference type="ARBA" id="ARBA00023274"/>
    </source>
</evidence>
<dbReference type="PRINTS" id="PR00059">
    <property type="entry name" value="RIBOSOMALL6"/>
</dbReference>
<dbReference type="PANTHER" id="PTHR11655">
    <property type="entry name" value="60S/50S RIBOSOMAL PROTEIN L6/L9"/>
    <property type="match status" value="1"/>
</dbReference>
<name>A0A1G1V9P2_9BACT</name>
<keyword evidence="2 6" id="KW-0699">rRNA-binding</keyword>
<dbReference type="GO" id="GO:0022625">
    <property type="term" value="C:cytosolic large ribosomal subunit"/>
    <property type="evidence" value="ECO:0007669"/>
    <property type="project" value="UniProtKB-UniRule"/>
</dbReference>
<comment type="function">
    <text evidence="6 8">This protein binds to the 23S rRNA, and is important in its secondary structure. It is located near the subunit interface in the base of the L7/L12 stalk, and near the tRNA binding site of the peptidyltransferase center.</text>
</comment>
<sequence>MSRIGKKPLTVPAGVSINIEGQAVKVTGAKGELEYTLPSSIEIKVEGDILSVSRKQEIKQVRSLHGTIARILENAIKGVSEGWSKTLELVGTGYRARLEGNSLVLAIGFSHPVKIDPPAGIVFTTEENKIIVSGIDRHLVGQVAANVRAVRPPEPYKGKGIKYIDEYVRRKAGKTAKTATAA</sequence>
<dbReference type="InterPro" id="IPR020040">
    <property type="entry name" value="Ribosomal_uL6_a/b-dom"/>
</dbReference>
<dbReference type="HAMAP" id="MF_01365_B">
    <property type="entry name" value="Ribosomal_uL6_B"/>
    <property type="match status" value="1"/>
</dbReference>
<feature type="domain" description="Large ribosomal subunit protein uL6 alpha-beta" evidence="9">
    <location>
        <begin position="90"/>
        <end position="163"/>
    </location>
</feature>
<keyword evidence="5 6" id="KW-0687">Ribonucleoprotein</keyword>
<evidence type="ECO:0000256" key="3">
    <source>
        <dbReference type="ARBA" id="ARBA00022884"/>
    </source>
</evidence>
<keyword evidence="3 6" id="KW-0694">RNA-binding</keyword>
<evidence type="ECO:0000256" key="6">
    <source>
        <dbReference type="HAMAP-Rule" id="MF_01365"/>
    </source>
</evidence>
<dbReference type="PANTHER" id="PTHR11655:SF14">
    <property type="entry name" value="LARGE RIBOSOMAL SUBUNIT PROTEIN UL6M"/>
    <property type="match status" value="1"/>
</dbReference>
<evidence type="ECO:0000256" key="8">
    <source>
        <dbReference type="RuleBase" id="RU003870"/>
    </source>
</evidence>
<comment type="caution">
    <text evidence="10">The sequence shown here is derived from an EMBL/GenBank/DDBJ whole genome shotgun (WGS) entry which is preliminary data.</text>
</comment>
<evidence type="ECO:0000256" key="7">
    <source>
        <dbReference type="RuleBase" id="RU003869"/>
    </source>
</evidence>
<dbReference type="AlphaFoldDB" id="A0A1G1V9P2"/>
<dbReference type="GO" id="GO:0002181">
    <property type="term" value="P:cytoplasmic translation"/>
    <property type="evidence" value="ECO:0007669"/>
    <property type="project" value="TreeGrafter"/>
</dbReference>
<dbReference type="PIRSF" id="PIRSF002162">
    <property type="entry name" value="Ribosomal_L6"/>
    <property type="match status" value="1"/>
</dbReference>
<gene>
    <name evidence="6" type="primary">rplF</name>
    <name evidence="10" type="ORF">A3F61_03480</name>
</gene>
<dbReference type="STRING" id="1797517.A3F61_03480"/>
<dbReference type="InterPro" id="IPR002358">
    <property type="entry name" value="Ribosomal_uL6_CS"/>
</dbReference>
<comment type="subunit">
    <text evidence="6">Part of the 50S ribosomal subunit.</text>
</comment>
<dbReference type="FunFam" id="3.90.930.12:FF:000002">
    <property type="entry name" value="50S ribosomal protein L6"/>
    <property type="match status" value="1"/>
</dbReference>
<dbReference type="GO" id="GO:0003735">
    <property type="term" value="F:structural constituent of ribosome"/>
    <property type="evidence" value="ECO:0007669"/>
    <property type="project" value="UniProtKB-UniRule"/>
</dbReference>
<feature type="domain" description="Large ribosomal subunit protein uL6 alpha-beta" evidence="9">
    <location>
        <begin position="11"/>
        <end position="82"/>
    </location>
</feature>
<dbReference type="InterPro" id="IPR036789">
    <property type="entry name" value="Ribosomal_uL6-like_a/b-dom_sf"/>
</dbReference>